<protein>
    <submittedName>
        <fullName evidence="2">Bile acid:sodium symporter</fullName>
    </submittedName>
</protein>
<dbReference type="PANTHER" id="PTHR18640">
    <property type="entry name" value="SOLUTE CARRIER FAMILY 10 MEMBER 7"/>
    <property type="match status" value="1"/>
</dbReference>
<dbReference type="Gene3D" id="1.20.1530.20">
    <property type="match status" value="1"/>
</dbReference>
<keyword evidence="3" id="KW-1185">Reference proteome</keyword>
<dbReference type="PIRSF" id="PIRSF026166">
    <property type="entry name" value="UCP026166"/>
    <property type="match status" value="1"/>
</dbReference>
<dbReference type="PANTHER" id="PTHR18640:SF5">
    <property type="entry name" value="SODIUM_BILE ACID COTRANSPORTER 7"/>
    <property type="match status" value="1"/>
</dbReference>
<dbReference type="AlphaFoldDB" id="A0A916YBH2"/>
<keyword evidence="1" id="KW-1133">Transmembrane helix</keyword>
<feature type="transmembrane region" description="Helical" evidence="1">
    <location>
        <begin position="132"/>
        <end position="150"/>
    </location>
</feature>
<feature type="transmembrane region" description="Helical" evidence="1">
    <location>
        <begin position="277"/>
        <end position="298"/>
    </location>
</feature>
<reference evidence="2" key="2">
    <citation type="submission" date="2020-09" db="EMBL/GenBank/DDBJ databases">
        <authorList>
            <person name="Sun Q."/>
            <person name="Zhou Y."/>
        </authorList>
    </citation>
    <scope>NUCLEOTIDE SEQUENCE</scope>
    <source>
        <strain evidence="2">CGMCC 1.15493</strain>
    </source>
</reference>
<dbReference type="RefSeq" id="WP_188854719.1">
    <property type="nucleotide sequence ID" value="NZ_BMJJ01000014.1"/>
</dbReference>
<dbReference type="EMBL" id="BMJJ01000014">
    <property type="protein sequence ID" value="GGD37307.1"/>
    <property type="molecule type" value="Genomic_DNA"/>
</dbReference>
<keyword evidence="1" id="KW-0812">Transmembrane</keyword>
<feature type="transmembrane region" description="Helical" evidence="1">
    <location>
        <begin position="162"/>
        <end position="179"/>
    </location>
</feature>
<organism evidence="2 3">
    <name type="scientific">Aureimonas glaciei</name>
    <dbReference type="NCBI Taxonomy" id="1776957"/>
    <lineage>
        <taxon>Bacteria</taxon>
        <taxon>Pseudomonadati</taxon>
        <taxon>Pseudomonadota</taxon>
        <taxon>Alphaproteobacteria</taxon>
        <taxon>Hyphomicrobiales</taxon>
        <taxon>Aurantimonadaceae</taxon>
        <taxon>Aureimonas</taxon>
    </lineage>
</organism>
<evidence type="ECO:0000313" key="2">
    <source>
        <dbReference type="EMBL" id="GGD37307.1"/>
    </source>
</evidence>
<feature type="transmembrane region" description="Helical" evidence="1">
    <location>
        <begin position="36"/>
        <end position="58"/>
    </location>
</feature>
<evidence type="ECO:0000313" key="3">
    <source>
        <dbReference type="Proteomes" id="UP000613160"/>
    </source>
</evidence>
<dbReference type="InterPro" id="IPR038770">
    <property type="entry name" value="Na+/solute_symporter_sf"/>
</dbReference>
<proteinExistence type="predicted"/>
<dbReference type="Proteomes" id="UP000613160">
    <property type="component" value="Unassembled WGS sequence"/>
</dbReference>
<dbReference type="GO" id="GO:0005886">
    <property type="term" value="C:plasma membrane"/>
    <property type="evidence" value="ECO:0007669"/>
    <property type="project" value="TreeGrafter"/>
</dbReference>
<feature type="transmembrane region" description="Helical" evidence="1">
    <location>
        <begin position="96"/>
        <end position="120"/>
    </location>
</feature>
<sequence length="335" mass="35511">MRFRFDPFIPTMMGAIVLATFAPAHGSGALAVSWAGTIGVAGLFFGHGAALSPQAVLAGLRHWRLHVFILATTFLVFPAIVYPLTLLPRGWLPADLILGFVYLAVLPSAVSSSIAFTAMARGNVPAAICNSAGSNVFGLLLTPLLVMGLMQESATMDPLGSLRDICLGLLLPFIAGQLARPWLAGFVGRHHRRLHQYDQLVIVVVIYGAFSRSVAEGLWRSLPPAALGAAVLLCVAILTFVMAFTMFGSRHLGFSRADEIAAVFCGSKKSLASGLPLAQVLFAGTSGFGMIVLPIMLYNQIQIVVGAVLAGRYARGAGEERRHAEAEKRSAPTVT</sequence>
<gene>
    <name evidence="2" type="ORF">GCM10011335_45140</name>
</gene>
<comment type="caution">
    <text evidence="2">The sequence shown here is derived from an EMBL/GenBank/DDBJ whole genome shotgun (WGS) entry which is preliminary data.</text>
</comment>
<evidence type="ECO:0000256" key="1">
    <source>
        <dbReference type="SAM" id="Phobius"/>
    </source>
</evidence>
<reference evidence="2" key="1">
    <citation type="journal article" date="2014" name="Int. J. Syst. Evol. Microbiol.">
        <title>Complete genome sequence of Corynebacterium casei LMG S-19264T (=DSM 44701T), isolated from a smear-ripened cheese.</title>
        <authorList>
            <consortium name="US DOE Joint Genome Institute (JGI-PGF)"/>
            <person name="Walter F."/>
            <person name="Albersmeier A."/>
            <person name="Kalinowski J."/>
            <person name="Ruckert C."/>
        </authorList>
    </citation>
    <scope>NUCLEOTIDE SEQUENCE</scope>
    <source>
        <strain evidence="2">CGMCC 1.15493</strain>
    </source>
</reference>
<dbReference type="Pfam" id="PF13593">
    <property type="entry name" value="SBF_like"/>
    <property type="match status" value="1"/>
</dbReference>
<keyword evidence="1" id="KW-0472">Membrane</keyword>
<name>A0A916YBH2_9HYPH</name>
<feature type="transmembrane region" description="Helical" evidence="1">
    <location>
        <begin position="225"/>
        <end position="247"/>
    </location>
</feature>
<accession>A0A916YBH2</accession>
<dbReference type="InterPro" id="IPR016833">
    <property type="entry name" value="Put_Na-Bile_cotransptr"/>
</dbReference>
<feature type="transmembrane region" description="Helical" evidence="1">
    <location>
        <begin position="200"/>
        <end position="219"/>
    </location>
</feature>
<feature type="transmembrane region" description="Helical" evidence="1">
    <location>
        <begin position="65"/>
        <end position="84"/>
    </location>
</feature>